<evidence type="ECO:0000256" key="2">
    <source>
        <dbReference type="ARBA" id="ARBA00022679"/>
    </source>
</evidence>
<comment type="caution">
    <text evidence="3">The sequence shown here is derived from an EMBL/GenBank/DDBJ whole genome shotgun (WGS) entry which is preliminary data.</text>
</comment>
<dbReference type="GO" id="GO:0016758">
    <property type="term" value="F:hexosyltransferase activity"/>
    <property type="evidence" value="ECO:0007669"/>
    <property type="project" value="TreeGrafter"/>
</dbReference>
<organism evidence="3 4">
    <name type="scientific">Enterococcus aquimarinus</name>
    <dbReference type="NCBI Taxonomy" id="328396"/>
    <lineage>
        <taxon>Bacteria</taxon>
        <taxon>Bacillati</taxon>
        <taxon>Bacillota</taxon>
        <taxon>Bacilli</taxon>
        <taxon>Lactobacillales</taxon>
        <taxon>Enterococcaceae</taxon>
        <taxon>Enterococcus</taxon>
    </lineage>
</organism>
<dbReference type="AlphaFoldDB" id="A0A9E4DRX2"/>
<keyword evidence="1" id="KW-0328">Glycosyltransferase</keyword>
<name>A0A9E4DRX2_9ENTE</name>
<reference evidence="3" key="2">
    <citation type="submission" date="2021-11" db="EMBL/GenBank/DDBJ databases">
        <authorList>
            <person name="Gilroy R."/>
        </authorList>
    </citation>
    <scope>NUCLEOTIDE SEQUENCE</scope>
    <source>
        <strain evidence="3">150</strain>
    </source>
</reference>
<accession>A0A9E4DRX2</accession>
<dbReference type="Proteomes" id="UP000813384">
    <property type="component" value="Unassembled WGS sequence"/>
</dbReference>
<dbReference type="CDD" id="cd06533">
    <property type="entry name" value="Glyco_transf_WecG_TagA"/>
    <property type="match status" value="1"/>
</dbReference>
<reference evidence="3" key="1">
    <citation type="journal article" date="2021" name="PeerJ">
        <title>Extensive microbial diversity within the chicken gut microbiome revealed by metagenomics and culture.</title>
        <authorList>
            <person name="Gilroy R."/>
            <person name="Ravi A."/>
            <person name="Getino M."/>
            <person name="Pursley I."/>
            <person name="Horton D.L."/>
            <person name="Alikhan N.F."/>
            <person name="Baker D."/>
            <person name="Gharbi K."/>
            <person name="Hall N."/>
            <person name="Watson M."/>
            <person name="Adriaenssens E.M."/>
            <person name="Foster-Nyarko E."/>
            <person name="Jarju S."/>
            <person name="Secka A."/>
            <person name="Antonio M."/>
            <person name="Oren A."/>
            <person name="Chaudhuri R.R."/>
            <person name="La Ragione R."/>
            <person name="Hildebrand F."/>
            <person name="Pallen M.J."/>
        </authorList>
    </citation>
    <scope>NUCLEOTIDE SEQUENCE</scope>
    <source>
        <strain evidence="3">150</strain>
    </source>
</reference>
<sequence length="115" mass="13388">NITIAGGIDGYTSLTEEQVVDQINQSKPDFLFVALGFPRQELWLKRNIPRLHVSVFQDVGGSFDVISGYVNRAPQLFLDYHLEWLYRSLSNPQRIGRIFQLPVFVCKSLWWKFKN</sequence>
<evidence type="ECO:0000256" key="1">
    <source>
        <dbReference type="ARBA" id="ARBA00022676"/>
    </source>
</evidence>
<dbReference type="Pfam" id="PF03808">
    <property type="entry name" value="Glyco_tran_WecG"/>
    <property type="match status" value="1"/>
</dbReference>
<feature type="non-terminal residue" evidence="3">
    <location>
        <position position="1"/>
    </location>
</feature>
<dbReference type="EMBL" id="JAJJVO010000047">
    <property type="protein sequence ID" value="MCC9273210.1"/>
    <property type="molecule type" value="Genomic_DNA"/>
</dbReference>
<evidence type="ECO:0000313" key="3">
    <source>
        <dbReference type="EMBL" id="MCC9273210.1"/>
    </source>
</evidence>
<evidence type="ECO:0000313" key="4">
    <source>
        <dbReference type="Proteomes" id="UP000813384"/>
    </source>
</evidence>
<dbReference type="PANTHER" id="PTHR34136">
    <property type="match status" value="1"/>
</dbReference>
<keyword evidence="2" id="KW-0808">Transferase</keyword>
<gene>
    <name evidence="3" type="ORF">K8V42_02845</name>
</gene>
<proteinExistence type="predicted"/>
<dbReference type="PANTHER" id="PTHR34136:SF1">
    <property type="entry name" value="UDP-N-ACETYL-D-MANNOSAMINURONIC ACID TRANSFERASE"/>
    <property type="match status" value="1"/>
</dbReference>
<dbReference type="NCBIfam" id="TIGR00696">
    <property type="entry name" value="wecG_tagA_cpsF"/>
    <property type="match status" value="1"/>
</dbReference>
<protein>
    <submittedName>
        <fullName evidence="3">WecB/TagA/CpsF family glycosyltransferase</fullName>
    </submittedName>
</protein>
<dbReference type="InterPro" id="IPR004629">
    <property type="entry name" value="WecG_TagA_CpsF"/>
</dbReference>